<dbReference type="Pfam" id="PF09174">
    <property type="entry name" value="Maf1"/>
    <property type="match status" value="1"/>
</dbReference>
<dbReference type="PIRSF" id="PIRSF037240">
    <property type="entry name" value="RNA_polIII_Trep_MAF1"/>
    <property type="match status" value="1"/>
</dbReference>
<proteinExistence type="inferred from homology"/>
<dbReference type="Proteomes" id="UP001648503">
    <property type="component" value="Unassembled WGS sequence"/>
</dbReference>
<reference evidence="2 3" key="1">
    <citation type="submission" date="2021-02" db="EMBL/GenBank/DDBJ databases">
        <title>Variation within the Batrachochytrium salamandrivorans European outbreak.</title>
        <authorList>
            <person name="Kelly M."/>
            <person name="Pasmans F."/>
            <person name="Shea T.P."/>
            <person name="Munoz J.F."/>
            <person name="Carranza S."/>
            <person name="Cuomo C.A."/>
            <person name="Martel A."/>
        </authorList>
    </citation>
    <scope>NUCLEOTIDE SEQUENCE [LARGE SCALE GENOMIC DNA]</scope>
    <source>
        <strain evidence="2 3">AMFP18/2</strain>
    </source>
</reference>
<sequence length="251" mass="28299">MKYLAFESLEKINNQLSCIDKGDTRIFGRIEAYSCKNTCDDKKLKIHIESKYDDSANLASPDASISPLLTPISPFGPLSQPTSRKTLFYLLATLNAAYPDYDFSDVKPESLTKIPTVGLVANSINNMLLVHLGDTQSAETVGTSIWSAIDDACCTKDCDIYSFNPDRELEPDAEEGNLWSFYFFFFNKRLKRMLFFTCRSVSSMVPIQPEEDALLISDSDDAMMDAPFRRSQSSPSLSFEQYTMQPFQLDL</sequence>
<organism evidence="2 3">
    <name type="scientific">Batrachochytrium salamandrivorans</name>
    <dbReference type="NCBI Taxonomy" id="1357716"/>
    <lineage>
        <taxon>Eukaryota</taxon>
        <taxon>Fungi</taxon>
        <taxon>Fungi incertae sedis</taxon>
        <taxon>Chytridiomycota</taxon>
        <taxon>Chytridiomycota incertae sedis</taxon>
        <taxon>Chytridiomycetes</taxon>
        <taxon>Rhizophydiales</taxon>
        <taxon>Rhizophydiales incertae sedis</taxon>
        <taxon>Batrachochytrium</taxon>
    </lineage>
</organism>
<dbReference type="PANTHER" id="PTHR22504">
    <property type="entry name" value="REPRESSOR OF RNA POLYMERASE III TRANSCRIPTION MAF1"/>
    <property type="match status" value="1"/>
</dbReference>
<comment type="function">
    <text evidence="1">Mediator of diverse signals that repress RNA polymerase III transcription. Inhibits the de novo assembly of TFIIIB onto DNA.</text>
</comment>
<comment type="similarity">
    <text evidence="1">Belongs to the MAF1 family.</text>
</comment>
<keyword evidence="1" id="KW-0805">Transcription regulation</keyword>
<keyword evidence="1" id="KW-0804">Transcription</keyword>
<dbReference type="EMBL" id="JAFCIX010000433">
    <property type="protein sequence ID" value="KAH6590450.1"/>
    <property type="molecule type" value="Genomic_DNA"/>
</dbReference>
<dbReference type="InterPro" id="IPR015257">
    <property type="entry name" value="Maf1"/>
</dbReference>
<comment type="subcellular location">
    <subcellularLocation>
        <location evidence="1">Nucleus</location>
    </subcellularLocation>
</comment>
<evidence type="ECO:0000313" key="2">
    <source>
        <dbReference type="EMBL" id="KAH6590450.1"/>
    </source>
</evidence>
<keyword evidence="3" id="KW-1185">Reference proteome</keyword>
<keyword evidence="1" id="KW-0678">Repressor</keyword>
<comment type="caution">
    <text evidence="2">The sequence shown here is derived from an EMBL/GenBank/DDBJ whole genome shotgun (WGS) entry which is preliminary data.</text>
</comment>
<evidence type="ECO:0000256" key="1">
    <source>
        <dbReference type="PIRNR" id="PIRNR037240"/>
    </source>
</evidence>
<protein>
    <recommendedName>
        <fullName evidence="1">Repressor of RNA polymerase III transcription MAF1</fullName>
    </recommendedName>
</protein>
<dbReference type="PANTHER" id="PTHR22504:SF0">
    <property type="entry name" value="REPRESSOR OF RNA POLYMERASE III TRANSCRIPTION MAF1 HOMOLOG"/>
    <property type="match status" value="1"/>
</dbReference>
<keyword evidence="1" id="KW-0539">Nucleus</keyword>
<gene>
    <name evidence="2" type="ORF">BASA50_009425</name>
</gene>
<dbReference type="Gene3D" id="3.40.1000.50">
    <property type="entry name" value="Repressor of RNA polymerase III transcription Maf1"/>
    <property type="match status" value="1"/>
</dbReference>
<dbReference type="InterPro" id="IPR038564">
    <property type="entry name" value="Maf1_sf"/>
</dbReference>
<name>A0ABQ8F4J4_9FUNG</name>
<accession>A0ABQ8F4J4</accession>
<evidence type="ECO:0000313" key="3">
    <source>
        <dbReference type="Proteomes" id="UP001648503"/>
    </source>
</evidence>